<dbReference type="InterPro" id="IPR006176">
    <property type="entry name" value="3-OHacyl-CoA_DH_NAD-bd"/>
</dbReference>
<evidence type="ECO:0000313" key="8">
    <source>
        <dbReference type="Proteomes" id="UP000199659"/>
    </source>
</evidence>
<dbReference type="PANTHER" id="PTHR48075:SF5">
    <property type="entry name" value="3-HYDROXYBUTYRYL-COA DEHYDROGENASE"/>
    <property type="match status" value="1"/>
</dbReference>
<gene>
    <name evidence="7" type="ORF">SAMN05661086_00801</name>
</gene>
<dbReference type="InterPro" id="IPR013328">
    <property type="entry name" value="6PGD_dom2"/>
</dbReference>
<dbReference type="GO" id="GO:0016616">
    <property type="term" value="F:oxidoreductase activity, acting on the CH-OH group of donors, NAD or NADP as acceptor"/>
    <property type="evidence" value="ECO:0007669"/>
    <property type="project" value="InterPro"/>
</dbReference>
<comment type="pathway">
    <text evidence="1">Lipid metabolism; butanoate metabolism.</text>
</comment>
<evidence type="ECO:0000256" key="3">
    <source>
        <dbReference type="ARBA" id="ARBA00023002"/>
    </source>
</evidence>
<dbReference type="EMBL" id="FOYZ01000002">
    <property type="protein sequence ID" value="SFR65462.1"/>
    <property type="molecule type" value="Genomic_DNA"/>
</dbReference>
<dbReference type="InterPro" id="IPR006180">
    <property type="entry name" value="3-OHacyl-CoA_DH_CS"/>
</dbReference>
<evidence type="ECO:0000256" key="2">
    <source>
        <dbReference type="ARBA" id="ARBA00009463"/>
    </source>
</evidence>
<dbReference type="UniPathway" id="UPA00863"/>
<dbReference type="Pfam" id="PF02737">
    <property type="entry name" value="3HCDH_N"/>
    <property type="match status" value="1"/>
</dbReference>
<evidence type="ECO:0000259" key="5">
    <source>
        <dbReference type="Pfam" id="PF00725"/>
    </source>
</evidence>
<dbReference type="PROSITE" id="PS00067">
    <property type="entry name" value="3HCDH"/>
    <property type="match status" value="1"/>
</dbReference>
<dbReference type="RefSeq" id="WP_092559400.1">
    <property type="nucleotide sequence ID" value="NZ_FOYZ01000002.1"/>
</dbReference>
<dbReference type="SUPFAM" id="SSF51735">
    <property type="entry name" value="NAD(P)-binding Rossmann-fold domains"/>
    <property type="match status" value="1"/>
</dbReference>
<dbReference type="InterPro" id="IPR036291">
    <property type="entry name" value="NAD(P)-bd_dom_sf"/>
</dbReference>
<keyword evidence="8" id="KW-1185">Reference proteome</keyword>
<evidence type="ECO:0000256" key="1">
    <source>
        <dbReference type="ARBA" id="ARBA00005086"/>
    </source>
</evidence>
<dbReference type="Pfam" id="PF00725">
    <property type="entry name" value="3HCDH"/>
    <property type="match status" value="1"/>
</dbReference>
<dbReference type="InterPro" id="IPR006108">
    <property type="entry name" value="3HC_DH_C"/>
</dbReference>
<dbReference type="GO" id="GO:0019605">
    <property type="term" value="P:butyrate metabolic process"/>
    <property type="evidence" value="ECO:0007669"/>
    <property type="project" value="UniProtKB-UniPathway"/>
</dbReference>
<dbReference type="PANTHER" id="PTHR48075">
    <property type="entry name" value="3-HYDROXYACYL-COA DEHYDROGENASE FAMILY PROTEIN"/>
    <property type="match status" value="1"/>
</dbReference>
<name>A0A1I6IFE7_9FIRM</name>
<dbReference type="InterPro" id="IPR008927">
    <property type="entry name" value="6-PGluconate_DH-like_C_sf"/>
</dbReference>
<dbReference type="Proteomes" id="UP000199659">
    <property type="component" value="Unassembled WGS sequence"/>
</dbReference>
<evidence type="ECO:0000259" key="6">
    <source>
        <dbReference type="Pfam" id="PF02737"/>
    </source>
</evidence>
<dbReference type="OrthoDB" id="9771883at2"/>
<organism evidence="7 8">
    <name type="scientific">Anaeromicropila populeti</name>
    <dbReference type="NCBI Taxonomy" id="37658"/>
    <lineage>
        <taxon>Bacteria</taxon>
        <taxon>Bacillati</taxon>
        <taxon>Bacillota</taxon>
        <taxon>Clostridia</taxon>
        <taxon>Lachnospirales</taxon>
        <taxon>Lachnospiraceae</taxon>
        <taxon>Anaeromicropila</taxon>
    </lineage>
</organism>
<feature type="domain" description="3-hydroxyacyl-CoA dehydrogenase NAD binding" evidence="6">
    <location>
        <begin position="9"/>
        <end position="187"/>
    </location>
</feature>
<dbReference type="AlphaFoldDB" id="A0A1I6IFE7"/>
<keyword evidence="3" id="KW-0560">Oxidoreductase</keyword>
<dbReference type="STRING" id="37658.SAMN05661086_00801"/>
<dbReference type="SUPFAM" id="SSF48179">
    <property type="entry name" value="6-phosphogluconate dehydrogenase C-terminal domain-like"/>
    <property type="match status" value="1"/>
</dbReference>
<accession>A0A1I6IFE7</accession>
<evidence type="ECO:0000256" key="4">
    <source>
        <dbReference type="PIRSR" id="PIRSR000105-1"/>
    </source>
</evidence>
<reference evidence="7 8" key="1">
    <citation type="submission" date="2016-10" db="EMBL/GenBank/DDBJ databases">
        <authorList>
            <person name="de Groot N.N."/>
        </authorList>
    </citation>
    <scope>NUCLEOTIDE SEQUENCE [LARGE SCALE GENOMIC DNA]</scope>
    <source>
        <strain evidence="7 8">743A</strain>
    </source>
</reference>
<evidence type="ECO:0000313" key="7">
    <source>
        <dbReference type="EMBL" id="SFR65462.1"/>
    </source>
</evidence>
<feature type="domain" description="3-hydroxyacyl-CoA dehydrogenase C-terminal" evidence="5">
    <location>
        <begin position="190"/>
        <end position="288"/>
    </location>
</feature>
<dbReference type="Gene3D" id="1.10.1040.10">
    <property type="entry name" value="N-(1-d-carboxylethyl)-l-norvaline Dehydrogenase, domain 2"/>
    <property type="match status" value="1"/>
</dbReference>
<comment type="similarity">
    <text evidence="2">Belongs to the 3-hydroxyacyl-CoA dehydrogenase family.</text>
</comment>
<proteinExistence type="inferred from homology"/>
<sequence>MTKEDIQEVVVIGAGLMGASIAQSFPEYVTNTSIYCNDAKEFERAKTIIRNCQETLVLHGVIGEEESKKVQDSIVYTTEKSCFAKADLVIEAIPEVLELKKEVFYEISRLVPNECILVTNTSAISINELSTAVQYPERFCGSHWLNPPHIIPLVEITKGDYTSDKVAELLYDLYKSMHKQPVILKKDVKGFLSNRLQFALLREASYLVESGVATPEDIDKTLKYGNGLRYMCSGPFRIADLGGIQVFNNVAKYLYPDLSDEKRENRLLKERAENGELGISTGRGFYEYTLESALKEEYERDKKILHILQMNQETEASL</sequence>
<dbReference type="PIRSF" id="PIRSF000105">
    <property type="entry name" value="HCDH"/>
    <property type="match status" value="1"/>
</dbReference>
<protein>
    <submittedName>
        <fullName evidence="7">3-hydroxybutyryl-CoA dehydrogenase</fullName>
    </submittedName>
</protein>
<dbReference type="Gene3D" id="3.40.50.720">
    <property type="entry name" value="NAD(P)-binding Rossmann-like Domain"/>
    <property type="match status" value="1"/>
</dbReference>
<dbReference type="InterPro" id="IPR022694">
    <property type="entry name" value="3-OHacyl-CoA_DH"/>
</dbReference>
<feature type="site" description="Important for catalytic activity" evidence="4">
    <location>
        <position position="143"/>
    </location>
</feature>
<dbReference type="GO" id="GO:0070403">
    <property type="term" value="F:NAD+ binding"/>
    <property type="evidence" value="ECO:0007669"/>
    <property type="project" value="InterPro"/>
</dbReference>